<name>T0K435_COLGC</name>
<comment type="caution">
    <text evidence="3">The sequence shown here is derived from an EMBL/GenBank/DDBJ whole genome shotgun (WGS) entry which is preliminary data.</text>
</comment>
<dbReference type="PANTHER" id="PTHR43792">
    <property type="entry name" value="GNAT FAMILY, PUTATIVE (AFU_ORTHOLOGUE AFUA_3G00765)-RELATED-RELATED"/>
    <property type="match status" value="1"/>
</dbReference>
<feature type="compositionally biased region" description="Basic and acidic residues" evidence="1">
    <location>
        <begin position="50"/>
        <end position="59"/>
    </location>
</feature>
<proteinExistence type="predicted"/>
<dbReference type="InterPro" id="IPR000182">
    <property type="entry name" value="GNAT_dom"/>
</dbReference>
<dbReference type="EMBL" id="AMYD01003342">
    <property type="protein sequence ID" value="EQB46564.1"/>
    <property type="molecule type" value="Genomic_DNA"/>
</dbReference>
<protein>
    <recommendedName>
        <fullName evidence="2">N-acetyltransferase domain-containing protein</fullName>
    </recommendedName>
</protein>
<accession>T0K435</accession>
<feature type="domain" description="N-acetyltransferase" evidence="2">
    <location>
        <begin position="122"/>
        <end position="212"/>
    </location>
</feature>
<sequence length="237" mass="25486">MHERMATGGGPVGGPPQGPGGGVDGPNMGDRQQQAQPPHQPGQGDNTPYDNRKRGDKGGGYRNGGMVGVWPGVETELVAEKSRSVERIRMMMKPGMFSFAVILPLPFHAPSPASHEKDEEGGKGQVIGFLGITSPPQIFYIFSRGSWGTGYATEALRAFLGEYWGRFPGGLKTEAGSGSVGVEKDEGGDFLEAHVHDGNVGSENVLRKLGFEVVREGKTVAHGVEVRMQVYRLNRRR</sequence>
<evidence type="ECO:0000256" key="1">
    <source>
        <dbReference type="SAM" id="MobiDB-lite"/>
    </source>
</evidence>
<dbReference type="PANTHER" id="PTHR43792:SF1">
    <property type="entry name" value="N-ACETYLTRANSFERASE DOMAIN-CONTAINING PROTEIN"/>
    <property type="match status" value="1"/>
</dbReference>
<gene>
    <name evidence="3" type="ORF">CGLO_14393</name>
</gene>
<feature type="region of interest" description="Disordered" evidence="1">
    <location>
        <begin position="1"/>
        <end position="66"/>
    </location>
</feature>
<dbReference type="Proteomes" id="UP000015530">
    <property type="component" value="Unassembled WGS sequence"/>
</dbReference>
<evidence type="ECO:0000313" key="4">
    <source>
        <dbReference type="Proteomes" id="UP000015530"/>
    </source>
</evidence>
<reference evidence="4" key="1">
    <citation type="journal article" date="2013" name="Mol. Plant Microbe Interact.">
        <title>Global aspects of pacC regulation of pathogenicity genes in Colletotrichum gloeosporioides as revealed by transcriptome analysis.</title>
        <authorList>
            <person name="Alkan N."/>
            <person name="Meng X."/>
            <person name="Friedlander G."/>
            <person name="Reuveni E."/>
            <person name="Sukno S."/>
            <person name="Sherman A."/>
            <person name="Thon M."/>
            <person name="Fluhr R."/>
            <person name="Prusky D."/>
        </authorList>
    </citation>
    <scope>NUCLEOTIDE SEQUENCE [LARGE SCALE GENOMIC DNA]</scope>
    <source>
        <strain evidence="4">Cg-14</strain>
    </source>
</reference>
<dbReference type="GO" id="GO:0016747">
    <property type="term" value="F:acyltransferase activity, transferring groups other than amino-acyl groups"/>
    <property type="evidence" value="ECO:0007669"/>
    <property type="project" value="InterPro"/>
</dbReference>
<dbReference type="InterPro" id="IPR016181">
    <property type="entry name" value="Acyl_CoA_acyltransferase"/>
</dbReference>
<dbReference type="OrthoDB" id="630895at2759"/>
<evidence type="ECO:0000259" key="2">
    <source>
        <dbReference type="Pfam" id="PF13302"/>
    </source>
</evidence>
<dbReference type="SUPFAM" id="SSF55729">
    <property type="entry name" value="Acyl-CoA N-acyltransferases (Nat)"/>
    <property type="match status" value="1"/>
</dbReference>
<dbReference type="Gene3D" id="3.40.630.30">
    <property type="match status" value="1"/>
</dbReference>
<dbReference type="AlphaFoldDB" id="T0K435"/>
<feature type="compositionally biased region" description="Low complexity" evidence="1">
    <location>
        <begin position="32"/>
        <end position="44"/>
    </location>
</feature>
<organism evidence="3 4">
    <name type="scientific">Colletotrichum gloeosporioides (strain Cg-14)</name>
    <name type="common">Anthracnose fungus</name>
    <name type="synonym">Glomerella cingulata</name>
    <dbReference type="NCBI Taxonomy" id="1237896"/>
    <lineage>
        <taxon>Eukaryota</taxon>
        <taxon>Fungi</taxon>
        <taxon>Dikarya</taxon>
        <taxon>Ascomycota</taxon>
        <taxon>Pezizomycotina</taxon>
        <taxon>Sordariomycetes</taxon>
        <taxon>Hypocreomycetidae</taxon>
        <taxon>Glomerellales</taxon>
        <taxon>Glomerellaceae</taxon>
        <taxon>Colletotrichum</taxon>
        <taxon>Colletotrichum gloeosporioides species complex</taxon>
    </lineage>
</organism>
<dbReference type="Pfam" id="PF13302">
    <property type="entry name" value="Acetyltransf_3"/>
    <property type="match status" value="1"/>
</dbReference>
<dbReference type="InterPro" id="IPR051531">
    <property type="entry name" value="N-acetyltransferase"/>
</dbReference>
<evidence type="ECO:0000313" key="3">
    <source>
        <dbReference type="EMBL" id="EQB46564.1"/>
    </source>
</evidence>
<dbReference type="HOGENOM" id="CLU_1170564_0_0_1"/>